<dbReference type="AlphaFoldDB" id="A0A1V9G0I4"/>
<evidence type="ECO:0000313" key="2">
    <source>
        <dbReference type="EMBL" id="OQP63996.1"/>
    </source>
</evidence>
<dbReference type="OrthoDB" id="1440774at2"/>
<evidence type="ECO:0000313" key="3">
    <source>
        <dbReference type="Proteomes" id="UP000192796"/>
    </source>
</evidence>
<evidence type="ECO:0008006" key="4">
    <source>
        <dbReference type="Google" id="ProtNLM"/>
    </source>
</evidence>
<feature type="signal peptide" evidence="1">
    <location>
        <begin position="1"/>
        <end position="21"/>
    </location>
</feature>
<dbReference type="Pfam" id="PF09697">
    <property type="entry name" value="Porph_ging"/>
    <property type="match status" value="1"/>
</dbReference>
<sequence length="288" mass="32532">MKTKRLLLGILLVITAGVSFAQESISLNVVYEFSYVRDLSQKDNPYISNMVLSLGKGTSRYCTEKDYKDNDRNSIAKRKLQQTQTAAAPRPVKAVAGGPALFVGRSGVAIREEIMKDIPKRKLETTGFIGSKVYTVQTELPKINWELRPERKTIDKYGCQRALGRYAGRDYEVWFAPDLPFRDGPWKLQGLPGLILEAHDTNNEVVFTCKGISRNDDSAETVMSFLKDPYTITTNLKSYNRTRASFDQDPEAIILAEHPEARIFVLPMDSTGTKKVIKIKQYNPLEKD</sequence>
<name>A0A1V9G0I4_9BACT</name>
<dbReference type="InterPro" id="IPR005901">
    <property type="entry name" value="GLPGLI"/>
</dbReference>
<dbReference type="RefSeq" id="WP_158085231.1">
    <property type="nucleotide sequence ID" value="NZ_LVYD01000043.1"/>
</dbReference>
<comment type="caution">
    <text evidence="2">The sequence shown here is derived from an EMBL/GenBank/DDBJ whole genome shotgun (WGS) entry which is preliminary data.</text>
</comment>
<proteinExistence type="predicted"/>
<feature type="chain" id="PRO_5012190162" description="GLPGLI family protein" evidence="1">
    <location>
        <begin position="22"/>
        <end position="288"/>
    </location>
</feature>
<protein>
    <recommendedName>
        <fullName evidence="4">GLPGLI family protein</fullName>
    </recommendedName>
</protein>
<dbReference type="NCBIfam" id="TIGR01200">
    <property type="entry name" value="GLPGLI"/>
    <property type="match status" value="1"/>
</dbReference>
<reference evidence="2 3" key="1">
    <citation type="submission" date="2016-03" db="EMBL/GenBank/DDBJ databases">
        <title>Niastella vici sp. nov., isolated from farmland soil.</title>
        <authorList>
            <person name="Chen L."/>
            <person name="Wang D."/>
            <person name="Yang S."/>
            <person name="Wang G."/>
        </authorList>
    </citation>
    <scope>NUCLEOTIDE SEQUENCE [LARGE SCALE GENOMIC DNA]</scope>
    <source>
        <strain evidence="2 3">DJ57</strain>
    </source>
</reference>
<dbReference type="EMBL" id="LVYD01000043">
    <property type="protein sequence ID" value="OQP63996.1"/>
    <property type="molecule type" value="Genomic_DNA"/>
</dbReference>
<keyword evidence="1" id="KW-0732">Signal</keyword>
<accession>A0A1V9G0I4</accession>
<gene>
    <name evidence="2" type="ORF">A3860_21485</name>
</gene>
<keyword evidence="3" id="KW-1185">Reference proteome</keyword>
<dbReference type="STRING" id="1703345.A3860_21485"/>
<evidence type="ECO:0000256" key="1">
    <source>
        <dbReference type="SAM" id="SignalP"/>
    </source>
</evidence>
<organism evidence="2 3">
    <name type="scientific">Niastella vici</name>
    <dbReference type="NCBI Taxonomy" id="1703345"/>
    <lineage>
        <taxon>Bacteria</taxon>
        <taxon>Pseudomonadati</taxon>
        <taxon>Bacteroidota</taxon>
        <taxon>Chitinophagia</taxon>
        <taxon>Chitinophagales</taxon>
        <taxon>Chitinophagaceae</taxon>
        <taxon>Niastella</taxon>
    </lineage>
</organism>
<dbReference type="Proteomes" id="UP000192796">
    <property type="component" value="Unassembled WGS sequence"/>
</dbReference>